<gene>
    <name evidence="2" type="ORF">BpHYR1_021855</name>
</gene>
<accession>A0A3M7T468</accession>
<dbReference type="Proteomes" id="UP000276133">
    <property type="component" value="Unassembled WGS sequence"/>
</dbReference>
<organism evidence="2 3">
    <name type="scientific">Brachionus plicatilis</name>
    <name type="common">Marine rotifer</name>
    <name type="synonym">Brachionus muelleri</name>
    <dbReference type="NCBI Taxonomy" id="10195"/>
    <lineage>
        <taxon>Eukaryota</taxon>
        <taxon>Metazoa</taxon>
        <taxon>Spiralia</taxon>
        <taxon>Gnathifera</taxon>
        <taxon>Rotifera</taxon>
        <taxon>Eurotatoria</taxon>
        <taxon>Monogononta</taxon>
        <taxon>Pseudotrocha</taxon>
        <taxon>Ploima</taxon>
        <taxon>Brachionidae</taxon>
        <taxon>Brachionus</taxon>
    </lineage>
</organism>
<protein>
    <submittedName>
        <fullName evidence="2">Uncharacterized protein</fullName>
    </submittedName>
</protein>
<evidence type="ECO:0000256" key="1">
    <source>
        <dbReference type="SAM" id="MobiDB-lite"/>
    </source>
</evidence>
<sequence>MKAYPDRGRNIEPSINTDPDSRIYQQLITSPDLEKKKTKISSGIRSEKQLGCIISFREPLCVM</sequence>
<dbReference type="EMBL" id="REGN01000323">
    <property type="protein sequence ID" value="RNA42755.1"/>
    <property type="molecule type" value="Genomic_DNA"/>
</dbReference>
<name>A0A3M7T468_BRAPC</name>
<feature type="region of interest" description="Disordered" evidence="1">
    <location>
        <begin position="1"/>
        <end position="20"/>
    </location>
</feature>
<comment type="caution">
    <text evidence="2">The sequence shown here is derived from an EMBL/GenBank/DDBJ whole genome shotgun (WGS) entry which is preliminary data.</text>
</comment>
<dbReference type="AlphaFoldDB" id="A0A3M7T468"/>
<feature type="compositionally biased region" description="Basic and acidic residues" evidence="1">
    <location>
        <begin position="1"/>
        <end position="10"/>
    </location>
</feature>
<evidence type="ECO:0000313" key="2">
    <source>
        <dbReference type="EMBL" id="RNA42755.1"/>
    </source>
</evidence>
<proteinExistence type="predicted"/>
<keyword evidence="3" id="KW-1185">Reference proteome</keyword>
<evidence type="ECO:0000313" key="3">
    <source>
        <dbReference type="Proteomes" id="UP000276133"/>
    </source>
</evidence>
<reference evidence="2 3" key="1">
    <citation type="journal article" date="2018" name="Sci. Rep.">
        <title>Genomic signatures of local adaptation to the degree of environmental predictability in rotifers.</title>
        <authorList>
            <person name="Franch-Gras L."/>
            <person name="Hahn C."/>
            <person name="Garcia-Roger E.M."/>
            <person name="Carmona M.J."/>
            <person name="Serra M."/>
            <person name="Gomez A."/>
        </authorList>
    </citation>
    <scope>NUCLEOTIDE SEQUENCE [LARGE SCALE GENOMIC DNA]</scope>
    <source>
        <strain evidence="2">HYR1</strain>
    </source>
</reference>